<dbReference type="InParanoid" id="A0A165DVK0"/>
<dbReference type="GeneID" id="63826103"/>
<sequence length="73" mass="8072">MSFELNVLNSTEQAPQGDRSHLQESIEHDEIVAVPRSTVSNVATAGDAQQDVNEEEGVDDVEEEMVSDWENDV</sequence>
<feature type="region of interest" description="Disordered" evidence="1">
    <location>
        <begin position="1"/>
        <end position="26"/>
    </location>
</feature>
<dbReference type="AlphaFoldDB" id="A0A165DVK0"/>
<name>A0A165DVK0_9APHY</name>
<gene>
    <name evidence="2" type="ORF">LAESUDRAFT_726649</name>
</gene>
<protein>
    <submittedName>
        <fullName evidence="2">Uncharacterized protein</fullName>
    </submittedName>
</protein>
<evidence type="ECO:0000256" key="1">
    <source>
        <dbReference type="SAM" id="MobiDB-lite"/>
    </source>
</evidence>
<keyword evidence="3" id="KW-1185">Reference proteome</keyword>
<proteinExistence type="predicted"/>
<reference evidence="2 3" key="1">
    <citation type="journal article" date="2016" name="Mol. Biol. Evol.">
        <title>Comparative Genomics of Early-Diverging Mushroom-Forming Fungi Provides Insights into the Origins of Lignocellulose Decay Capabilities.</title>
        <authorList>
            <person name="Nagy L.G."/>
            <person name="Riley R."/>
            <person name="Tritt A."/>
            <person name="Adam C."/>
            <person name="Daum C."/>
            <person name="Floudas D."/>
            <person name="Sun H."/>
            <person name="Yadav J.S."/>
            <person name="Pangilinan J."/>
            <person name="Larsson K.H."/>
            <person name="Matsuura K."/>
            <person name="Barry K."/>
            <person name="Labutti K."/>
            <person name="Kuo R."/>
            <person name="Ohm R.A."/>
            <person name="Bhattacharya S.S."/>
            <person name="Shirouzu T."/>
            <person name="Yoshinaga Y."/>
            <person name="Martin F.M."/>
            <person name="Grigoriev I.V."/>
            <person name="Hibbett D.S."/>
        </authorList>
    </citation>
    <scope>NUCLEOTIDE SEQUENCE [LARGE SCALE GENOMIC DNA]</scope>
    <source>
        <strain evidence="2 3">93-53</strain>
    </source>
</reference>
<dbReference type="Proteomes" id="UP000076871">
    <property type="component" value="Unassembled WGS sequence"/>
</dbReference>
<organism evidence="2 3">
    <name type="scientific">Laetiporus sulphureus 93-53</name>
    <dbReference type="NCBI Taxonomy" id="1314785"/>
    <lineage>
        <taxon>Eukaryota</taxon>
        <taxon>Fungi</taxon>
        <taxon>Dikarya</taxon>
        <taxon>Basidiomycota</taxon>
        <taxon>Agaricomycotina</taxon>
        <taxon>Agaricomycetes</taxon>
        <taxon>Polyporales</taxon>
        <taxon>Laetiporus</taxon>
    </lineage>
</organism>
<evidence type="ECO:0000313" key="3">
    <source>
        <dbReference type="Proteomes" id="UP000076871"/>
    </source>
</evidence>
<dbReference type="RefSeq" id="XP_040763455.1">
    <property type="nucleotide sequence ID" value="XM_040909074.1"/>
</dbReference>
<evidence type="ECO:0000313" key="2">
    <source>
        <dbReference type="EMBL" id="KZT05715.1"/>
    </source>
</evidence>
<accession>A0A165DVK0</accession>
<feature type="compositionally biased region" description="Acidic residues" evidence="1">
    <location>
        <begin position="52"/>
        <end position="73"/>
    </location>
</feature>
<feature type="region of interest" description="Disordered" evidence="1">
    <location>
        <begin position="42"/>
        <end position="73"/>
    </location>
</feature>
<dbReference type="EMBL" id="KV427628">
    <property type="protein sequence ID" value="KZT05715.1"/>
    <property type="molecule type" value="Genomic_DNA"/>
</dbReference>